<feature type="region of interest" description="Disordered" evidence="1">
    <location>
        <begin position="74"/>
        <end position="100"/>
    </location>
</feature>
<evidence type="ECO:0000313" key="2">
    <source>
        <dbReference type="EMBL" id="TNN27428.1"/>
    </source>
</evidence>
<dbReference type="AlphaFoldDB" id="A0A4Z2EFA9"/>
<organism evidence="2 3">
    <name type="scientific">Liparis tanakae</name>
    <name type="common">Tanaka's snailfish</name>
    <dbReference type="NCBI Taxonomy" id="230148"/>
    <lineage>
        <taxon>Eukaryota</taxon>
        <taxon>Metazoa</taxon>
        <taxon>Chordata</taxon>
        <taxon>Craniata</taxon>
        <taxon>Vertebrata</taxon>
        <taxon>Euteleostomi</taxon>
        <taxon>Actinopterygii</taxon>
        <taxon>Neopterygii</taxon>
        <taxon>Teleostei</taxon>
        <taxon>Neoteleostei</taxon>
        <taxon>Acanthomorphata</taxon>
        <taxon>Eupercaria</taxon>
        <taxon>Perciformes</taxon>
        <taxon>Cottioidei</taxon>
        <taxon>Cottales</taxon>
        <taxon>Liparidae</taxon>
        <taxon>Liparis</taxon>
    </lineage>
</organism>
<proteinExistence type="predicted"/>
<keyword evidence="3" id="KW-1185">Reference proteome</keyword>
<dbReference type="OrthoDB" id="8963214at2759"/>
<feature type="compositionally biased region" description="Basic residues" evidence="1">
    <location>
        <begin position="91"/>
        <end position="100"/>
    </location>
</feature>
<gene>
    <name evidence="2" type="ORF">EYF80_062428</name>
</gene>
<evidence type="ECO:0000256" key="1">
    <source>
        <dbReference type="SAM" id="MobiDB-lite"/>
    </source>
</evidence>
<dbReference type="Proteomes" id="UP000314294">
    <property type="component" value="Unassembled WGS sequence"/>
</dbReference>
<name>A0A4Z2EFA9_9TELE</name>
<dbReference type="EMBL" id="SRLO01008315">
    <property type="protein sequence ID" value="TNN27428.1"/>
    <property type="molecule type" value="Genomic_DNA"/>
</dbReference>
<comment type="caution">
    <text evidence="2">The sequence shown here is derived from an EMBL/GenBank/DDBJ whole genome shotgun (WGS) entry which is preliminary data.</text>
</comment>
<protein>
    <submittedName>
        <fullName evidence="2">Uncharacterized protein</fullName>
    </submittedName>
</protein>
<reference evidence="2 3" key="1">
    <citation type="submission" date="2019-03" db="EMBL/GenBank/DDBJ databases">
        <title>First draft genome of Liparis tanakae, snailfish: a comprehensive survey of snailfish specific genes.</title>
        <authorList>
            <person name="Kim W."/>
            <person name="Song I."/>
            <person name="Jeong J.-H."/>
            <person name="Kim D."/>
            <person name="Kim S."/>
            <person name="Ryu S."/>
            <person name="Song J.Y."/>
            <person name="Lee S.K."/>
        </authorList>
    </citation>
    <scope>NUCLEOTIDE SEQUENCE [LARGE SCALE GENOMIC DNA]</scope>
    <source>
        <tissue evidence="2">Muscle</tissue>
    </source>
</reference>
<accession>A0A4Z2EFA9</accession>
<sequence>MLGWNEEVPWRGEGLRAQLHGAAAALRPAAHGAGDSWKNFILQTQGIAGNVTSTRRRLTSGLPRDLPGALGSMWPLTGREGLHTPGAGAPQHHRFSPGAG</sequence>
<evidence type="ECO:0000313" key="3">
    <source>
        <dbReference type="Proteomes" id="UP000314294"/>
    </source>
</evidence>